<reference evidence="2 3" key="1">
    <citation type="submission" date="2017-01" db="EMBL/GenBank/DDBJ databases">
        <title>Novel large sulfur bacteria in the metagenomes of groundwater-fed chemosynthetic microbial mats in the Lake Huron basin.</title>
        <authorList>
            <person name="Sharrar A.M."/>
            <person name="Flood B.E."/>
            <person name="Bailey J.V."/>
            <person name="Jones D.S."/>
            <person name="Biddanda B."/>
            <person name="Ruberg S.A."/>
            <person name="Marcus D.N."/>
            <person name="Dick G.J."/>
        </authorList>
    </citation>
    <scope>NUCLEOTIDE SEQUENCE [LARGE SCALE GENOMIC DNA]</scope>
    <source>
        <strain evidence="2">A8</strain>
    </source>
</reference>
<evidence type="ECO:0000313" key="3">
    <source>
        <dbReference type="Proteomes" id="UP000192491"/>
    </source>
</evidence>
<feature type="transmembrane region" description="Helical" evidence="1">
    <location>
        <begin position="120"/>
        <end position="140"/>
    </location>
</feature>
<gene>
    <name evidence="2" type="ORF">BWK73_10405</name>
</gene>
<feature type="transmembrane region" description="Helical" evidence="1">
    <location>
        <begin position="189"/>
        <end position="215"/>
    </location>
</feature>
<sequence>MTTSADDALFLPSRADAQPDEIDAATTPANPERREQIGTDWLQQIKPIFINLVFPLLLAQLAYSGIPDADPRWFVVTALLPALWVAAPNRWWGGITFASYMLIVGRGIPDSTAAFYADPAAYWTGVWMLAAIVGVQFAIGAGCWSKLHWRRIALVPALLLLWVINPIGFGNPLQSAGWLFPGGGGWGLIATVLLMLMISVRWYAALIIPLLVLLYPHPEAPAATRPTKWHTHNTEYRFGVGMETNVDRFAEYQRHRANLALVRQAGHGIHLFPETVGGVWNNAARDLWMSELHPGQTVLLGTYIPTPNGLINTVMQITSGYAMPQYQQRLPVPVVMWRPWEADSTRFLASSFAGNPLIDGKPTAFLLCYETLVAAPVLQSLLRPATDQPQQLVSLSSVWWSPRYIKDAQANAVRAWGNLYGIPFHMAFN</sequence>
<keyword evidence="1" id="KW-1133">Transmembrane helix</keyword>
<keyword evidence="1" id="KW-0472">Membrane</keyword>
<protein>
    <recommendedName>
        <fullName evidence="4">CN hydrolase domain-containing protein</fullName>
    </recommendedName>
</protein>
<dbReference type="EMBL" id="MTEJ01000035">
    <property type="protein sequence ID" value="OQX14061.1"/>
    <property type="molecule type" value="Genomic_DNA"/>
</dbReference>
<accession>A0A1Y1QV72</accession>
<evidence type="ECO:0000313" key="2">
    <source>
        <dbReference type="EMBL" id="OQX14061.1"/>
    </source>
</evidence>
<organism evidence="2 3">
    <name type="scientific">Thiothrix lacustris</name>
    <dbReference type="NCBI Taxonomy" id="525917"/>
    <lineage>
        <taxon>Bacteria</taxon>
        <taxon>Pseudomonadati</taxon>
        <taxon>Pseudomonadota</taxon>
        <taxon>Gammaproteobacteria</taxon>
        <taxon>Thiotrichales</taxon>
        <taxon>Thiotrichaceae</taxon>
        <taxon>Thiothrix</taxon>
    </lineage>
</organism>
<dbReference type="Proteomes" id="UP000192491">
    <property type="component" value="Unassembled WGS sequence"/>
</dbReference>
<evidence type="ECO:0000256" key="1">
    <source>
        <dbReference type="SAM" id="Phobius"/>
    </source>
</evidence>
<dbReference type="AlphaFoldDB" id="A0A1Y1QV72"/>
<evidence type="ECO:0008006" key="4">
    <source>
        <dbReference type="Google" id="ProtNLM"/>
    </source>
</evidence>
<feature type="transmembrane region" description="Helical" evidence="1">
    <location>
        <begin position="152"/>
        <end position="169"/>
    </location>
</feature>
<name>A0A1Y1QV72_9GAMM</name>
<proteinExistence type="predicted"/>
<feature type="transmembrane region" description="Helical" evidence="1">
    <location>
        <begin position="73"/>
        <end position="92"/>
    </location>
</feature>
<comment type="caution">
    <text evidence="2">The sequence shown here is derived from an EMBL/GenBank/DDBJ whole genome shotgun (WGS) entry which is preliminary data.</text>
</comment>
<feature type="transmembrane region" description="Helical" evidence="1">
    <location>
        <begin position="48"/>
        <end position="66"/>
    </location>
</feature>
<keyword evidence="1" id="KW-0812">Transmembrane</keyword>